<dbReference type="AlphaFoldDB" id="A0A8T0DIL0"/>
<sequence length="466" mass="50935">MTTSSGDQAVLSDSLFSSDIRKRIRRNFFKKDVTLKSYKCTFSGGDVNTSAKIYISNYAIYVVHRPKRRKLTTIPFSGVNHIKQRPSELSLELSVKNGTVYTLANFQRAEPAIAFLVNFWNLVRKEKILSKHPGSPCAICTENCVSDEQASDVGLSSMSSSLLPKAPTTISLNSSASVSDTDSLESRRLPNTGKKLLPAVNLQPSSELGNRQLLSSSWSSGNQSSRGHVSNAGHTLPVETIVSTRIPTLSRDVPATSSSPHLHTTNASSSSCSSTNVDPDYVTIQRPAVAPLMKAELAVALSSSEKKNSIAFPGGRYSPATGVPRPALRIEKPKLPTRLTENPGWGIWPFSFLPYPFGFPPQRLTVIIAYAILGFLLISTMHLYHRLAVFDLRDHPNLDVHSIPSLSSSEAETVRLNIEPLETQLVQLAELIGQLAHSLMQLTNDVRTLQSEMHSLPPNTKSVPLP</sequence>
<comment type="caution">
    <text evidence="3">The sequence shown here is derived from an EMBL/GenBank/DDBJ whole genome shotgun (WGS) entry which is preliminary data.</text>
</comment>
<evidence type="ECO:0008006" key="5">
    <source>
        <dbReference type="Google" id="ProtNLM"/>
    </source>
</evidence>
<evidence type="ECO:0000256" key="1">
    <source>
        <dbReference type="SAM" id="MobiDB-lite"/>
    </source>
</evidence>
<dbReference type="Proteomes" id="UP000699462">
    <property type="component" value="Unassembled WGS sequence"/>
</dbReference>
<keyword evidence="4" id="KW-1185">Reference proteome</keyword>
<proteinExistence type="predicted"/>
<evidence type="ECO:0000313" key="3">
    <source>
        <dbReference type="EMBL" id="KAF8567709.1"/>
    </source>
</evidence>
<evidence type="ECO:0000313" key="4">
    <source>
        <dbReference type="Proteomes" id="UP000699462"/>
    </source>
</evidence>
<protein>
    <recommendedName>
        <fullName evidence="5">GRAM domain-containing protein</fullName>
    </recommendedName>
</protein>
<keyword evidence="2" id="KW-0472">Membrane</keyword>
<gene>
    <name evidence="3" type="ORF">P879_02856</name>
</gene>
<organism evidence="3 4">
    <name type="scientific">Paragonimus westermani</name>
    <dbReference type="NCBI Taxonomy" id="34504"/>
    <lineage>
        <taxon>Eukaryota</taxon>
        <taxon>Metazoa</taxon>
        <taxon>Spiralia</taxon>
        <taxon>Lophotrochozoa</taxon>
        <taxon>Platyhelminthes</taxon>
        <taxon>Trematoda</taxon>
        <taxon>Digenea</taxon>
        <taxon>Plagiorchiida</taxon>
        <taxon>Troglotremata</taxon>
        <taxon>Troglotrematidae</taxon>
        <taxon>Paragonimus</taxon>
    </lineage>
</organism>
<feature type="region of interest" description="Disordered" evidence="1">
    <location>
        <begin position="251"/>
        <end position="276"/>
    </location>
</feature>
<evidence type="ECO:0000256" key="2">
    <source>
        <dbReference type="SAM" id="Phobius"/>
    </source>
</evidence>
<reference evidence="3 4" key="1">
    <citation type="submission" date="2019-07" db="EMBL/GenBank/DDBJ databases">
        <title>Annotation for the trematode Paragonimus westermani.</title>
        <authorList>
            <person name="Choi Y.-J."/>
        </authorList>
    </citation>
    <scope>NUCLEOTIDE SEQUENCE [LARGE SCALE GENOMIC DNA]</scope>
    <source>
        <strain evidence="3">180907_Pwestermani</strain>
    </source>
</reference>
<keyword evidence="2" id="KW-0812">Transmembrane</keyword>
<keyword evidence="2" id="KW-1133">Transmembrane helix</keyword>
<feature type="compositionally biased region" description="Low complexity" evidence="1">
    <location>
        <begin position="209"/>
        <end position="226"/>
    </location>
</feature>
<accession>A0A8T0DIL0</accession>
<feature type="region of interest" description="Disordered" evidence="1">
    <location>
        <begin position="171"/>
        <end position="236"/>
    </location>
</feature>
<name>A0A8T0DIL0_9TREM</name>
<feature type="transmembrane region" description="Helical" evidence="2">
    <location>
        <begin position="364"/>
        <end position="384"/>
    </location>
</feature>
<dbReference type="EMBL" id="JTDF01003562">
    <property type="protein sequence ID" value="KAF8567709.1"/>
    <property type="molecule type" value="Genomic_DNA"/>
</dbReference>
<dbReference type="OrthoDB" id="6285342at2759"/>
<feature type="compositionally biased region" description="Polar residues" evidence="1">
    <location>
        <begin position="255"/>
        <end position="267"/>
    </location>
</feature>
<feature type="compositionally biased region" description="Polar residues" evidence="1">
    <location>
        <begin position="171"/>
        <end position="181"/>
    </location>
</feature>